<comment type="caution">
    <text evidence="1">The sequence shown here is derived from an EMBL/GenBank/DDBJ whole genome shotgun (WGS) entry which is preliminary data.</text>
</comment>
<dbReference type="RefSeq" id="WP_065612002.1">
    <property type="nucleotide sequence ID" value="NZ_CAWMPN010000026.1"/>
</dbReference>
<organism evidence="1 2">
    <name type="scientific">Aliivibrio logei</name>
    <name type="common">Vibrio logei</name>
    <dbReference type="NCBI Taxonomy" id="688"/>
    <lineage>
        <taxon>Bacteria</taxon>
        <taxon>Pseudomonadati</taxon>
        <taxon>Pseudomonadota</taxon>
        <taxon>Gammaproteobacteria</taxon>
        <taxon>Vibrionales</taxon>
        <taxon>Vibrionaceae</taxon>
        <taxon>Aliivibrio</taxon>
    </lineage>
</organism>
<gene>
    <name evidence="1" type="ORF">A6E04_17835</name>
</gene>
<protein>
    <submittedName>
        <fullName evidence="1">Uncharacterized protein</fullName>
    </submittedName>
</protein>
<dbReference type="STRING" id="688.A6E04_17835"/>
<accession>A0A1B9NV13</accession>
<sequence>MQNIVRETLQVGEITRTGAAKYLLMRDASNSISVQLDTLEPIEIKKNDVVLIEGCTTVIFKNHHSSATTIEYQLTDVAINAQSDEVSINGSVNVNEILTPVVISHVEKTVLVSLDDEPLNINNFPSEFSVNNLNELESVLNNQRVTVNVSNALMTQAITLENAVIKTLLNSRAGRKRALLQTDKDVYIGGDNVTNENGIYLPSGESMTIETEAAIYAYAVDGAIVRVLEEVQND</sequence>
<name>A0A1B9NV13_ALILO</name>
<dbReference type="EMBL" id="MAJU01000026">
    <property type="protein sequence ID" value="OCH17865.1"/>
    <property type="molecule type" value="Genomic_DNA"/>
</dbReference>
<dbReference type="Proteomes" id="UP000093523">
    <property type="component" value="Unassembled WGS sequence"/>
</dbReference>
<evidence type="ECO:0000313" key="2">
    <source>
        <dbReference type="Proteomes" id="UP000093523"/>
    </source>
</evidence>
<dbReference type="AlphaFoldDB" id="A0A1B9NV13"/>
<evidence type="ECO:0000313" key="1">
    <source>
        <dbReference type="EMBL" id="OCH17865.1"/>
    </source>
</evidence>
<proteinExistence type="predicted"/>
<reference evidence="1 2" key="1">
    <citation type="submission" date="2016-06" db="EMBL/GenBank/DDBJ databases">
        <authorList>
            <person name="Kjaerup R.B."/>
            <person name="Dalgaard T.S."/>
            <person name="Juul-Madsen H.R."/>
        </authorList>
    </citation>
    <scope>NUCLEOTIDE SEQUENCE [LARGE SCALE GENOMIC DNA]</scope>
    <source>
        <strain evidence="1 2">1S159</strain>
    </source>
</reference>